<gene>
    <name evidence="3" type="ORF">EXY23_19065</name>
</gene>
<sequence>MPSPGRLARTGLGLGLLALAGVFLHDRFFSLETSNAVLEGAPVVLRAPLAGLLEAPPGAAPQVGDILPAGAVLARLRDPRLDDSHAASLAAQVATAGAELAALDHRAARLATDLAEADRHAALFRQTRSATLRARLAEADSTVLAATARLHEAGRVLRRSRSLFASGVQPHVAVDQAMRGAEVASAERQAAVERRAVLVAELAAAEQGVFASDAGTDRSATQQLQDRLRATQAELEAQQVERTARLAALRTHLREERERLARLRATVLTLPATARLLRLAARPGEHVQPGQEVALLADCTQPEVTATVAPHVFRALRSGQAARFTPAEGGAAATGTVAALRADPVHAEGGVPRFEVTVRLAPDATRVAACGSGRLGRLSF</sequence>
<proteinExistence type="predicted"/>
<organism evidence="3 4">
    <name type="scientific">Roseicella aquatilis</name>
    <dbReference type="NCBI Taxonomy" id="2527868"/>
    <lineage>
        <taxon>Bacteria</taxon>
        <taxon>Pseudomonadati</taxon>
        <taxon>Pseudomonadota</taxon>
        <taxon>Alphaproteobacteria</taxon>
        <taxon>Acetobacterales</taxon>
        <taxon>Roseomonadaceae</taxon>
        <taxon>Roseicella</taxon>
    </lineage>
</organism>
<keyword evidence="4" id="KW-1185">Reference proteome</keyword>
<evidence type="ECO:0000256" key="2">
    <source>
        <dbReference type="SAM" id="Coils"/>
    </source>
</evidence>
<dbReference type="InterPro" id="IPR050739">
    <property type="entry name" value="MFP"/>
</dbReference>
<evidence type="ECO:0000313" key="4">
    <source>
        <dbReference type="Proteomes" id="UP000295023"/>
    </source>
</evidence>
<accession>A0A4R4DA25</accession>
<feature type="coiled-coil region" evidence="2">
    <location>
        <begin position="221"/>
        <end position="266"/>
    </location>
</feature>
<dbReference type="GO" id="GO:0030313">
    <property type="term" value="C:cell envelope"/>
    <property type="evidence" value="ECO:0007669"/>
    <property type="project" value="UniProtKB-SubCell"/>
</dbReference>
<comment type="caution">
    <text evidence="3">The sequence shown here is derived from an EMBL/GenBank/DDBJ whole genome shotgun (WGS) entry which is preliminary data.</text>
</comment>
<comment type="subcellular location">
    <subcellularLocation>
        <location evidence="1">Cell envelope</location>
    </subcellularLocation>
</comment>
<evidence type="ECO:0000256" key="1">
    <source>
        <dbReference type="ARBA" id="ARBA00004196"/>
    </source>
</evidence>
<protein>
    <submittedName>
        <fullName evidence="3">HlyD family efflux transporter periplasmic adaptor subunit</fullName>
    </submittedName>
</protein>
<dbReference type="EMBL" id="SKBM01000021">
    <property type="protein sequence ID" value="TCZ56691.1"/>
    <property type="molecule type" value="Genomic_DNA"/>
</dbReference>
<name>A0A4R4DA25_9PROT</name>
<reference evidence="3 4" key="1">
    <citation type="submission" date="2019-03" db="EMBL/GenBank/DDBJ databases">
        <title>Paracraurococcus aquatilis NE82 genome sequence.</title>
        <authorList>
            <person name="Zhao Y."/>
            <person name="Du Z."/>
        </authorList>
    </citation>
    <scope>NUCLEOTIDE SEQUENCE [LARGE SCALE GENOMIC DNA]</scope>
    <source>
        <strain evidence="3 4">NE82</strain>
    </source>
</reference>
<keyword evidence="2" id="KW-0175">Coiled coil</keyword>
<evidence type="ECO:0000313" key="3">
    <source>
        <dbReference type="EMBL" id="TCZ56691.1"/>
    </source>
</evidence>
<dbReference type="RefSeq" id="WP_132293137.1">
    <property type="nucleotide sequence ID" value="NZ_SKBM01000021.1"/>
</dbReference>
<dbReference type="PANTHER" id="PTHR30386:SF19">
    <property type="entry name" value="MULTIDRUG EXPORT PROTEIN EMRA-RELATED"/>
    <property type="match status" value="1"/>
</dbReference>
<dbReference type="Proteomes" id="UP000295023">
    <property type="component" value="Unassembled WGS sequence"/>
</dbReference>
<dbReference type="PANTHER" id="PTHR30386">
    <property type="entry name" value="MEMBRANE FUSION SUBUNIT OF EMRAB-TOLC MULTIDRUG EFFLUX PUMP"/>
    <property type="match status" value="1"/>
</dbReference>
<dbReference type="AlphaFoldDB" id="A0A4R4DA25"/>
<dbReference type="OrthoDB" id="7252620at2"/>